<dbReference type="PATRIC" id="fig|1339280.3.peg.1329"/>
<protein>
    <submittedName>
        <fullName evidence="1">Uncharacterized protein</fullName>
    </submittedName>
</protein>
<reference evidence="1 2" key="1">
    <citation type="submission" date="2014-02" db="EMBL/GenBank/DDBJ databases">
        <authorList>
            <person name="Sears C."/>
            <person name="Carroll K."/>
            <person name="Sack B.R."/>
            <person name="Qadri F."/>
            <person name="Myers L.L."/>
            <person name="Chung G.-T."/>
            <person name="Escheverria P."/>
            <person name="Fraser C.M."/>
            <person name="Sadzewicz L."/>
            <person name="Shefchek K.A."/>
            <person name="Tallon L."/>
            <person name="Das S.P."/>
            <person name="Daugherty S."/>
            <person name="Mongodin E.F."/>
        </authorList>
    </citation>
    <scope>NUCLEOTIDE SEQUENCE [LARGE SCALE GENOMIC DNA]</scope>
    <source>
        <strain evidence="1 2">2-F-2 #4</strain>
    </source>
</reference>
<gene>
    <name evidence="1" type="ORF">M076_1377</name>
</gene>
<dbReference type="SUPFAM" id="SSF55486">
    <property type="entry name" value="Metalloproteases ('zincins'), catalytic domain"/>
    <property type="match status" value="1"/>
</dbReference>
<comment type="caution">
    <text evidence="1">The sequence shown here is derived from an EMBL/GenBank/DDBJ whole genome shotgun (WGS) entry which is preliminary data.</text>
</comment>
<evidence type="ECO:0000313" key="1">
    <source>
        <dbReference type="EMBL" id="EXZ45418.1"/>
    </source>
</evidence>
<dbReference type="RefSeq" id="WP_032570156.1">
    <property type="nucleotide sequence ID" value="NZ_JGDM01000023.1"/>
</dbReference>
<evidence type="ECO:0000313" key="2">
    <source>
        <dbReference type="Proteomes" id="UP000022272"/>
    </source>
</evidence>
<sequence length="431" mass="48818">MCKFTKNHLWIWQIGRFFIINRFCPKACVVIGYAISDVSLRLSGRIFLWEKYFLYYLSVLKMNKPYTMNRKQILCISLLAFSLCACQDDDTADILDAFGTPPALTKMTAQEFLDQGEQMFEDGESVDEIVSADRAFYVNNPFNVSMADGKLRLFNGMAHDFKEVSLWLTMPHLRDTIQLMQFEEVPGFYNIKLDSPLKMGEAVYASKSGKPVRVNNLALLSPDQYELLLSCNDSVFDMLKTIKMKTRIQMGKYGSGNWGVMTANAARYYATSAVNMAVMFSSEIFRDSLMNYKGSIHNDAGKEIDREGLLNSILNKQSLVFGVVTGSGIAGLGGGNALGLREEYLAGFFYQNRVAIDCNWVLHVWIHELGHCLGYGHSSSLCYGSVPDEIVPKVYRYMMKHRMLPYIINPFKSYNDYNPGINDADNPDIEL</sequence>
<dbReference type="EMBL" id="JGDM01000023">
    <property type="protein sequence ID" value="EXZ45418.1"/>
    <property type="molecule type" value="Genomic_DNA"/>
</dbReference>
<organism evidence="1 2">
    <name type="scientific">Bacteroides fragilis str. 2-F-2 #4</name>
    <dbReference type="NCBI Taxonomy" id="1339280"/>
    <lineage>
        <taxon>Bacteria</taxon>
        <taxon>Pseudomonadati</taxon>
        <taxon>Bacteroidota</taxon>
        <taxon>Bacteroidia</taxon>
        <taxon>Bacteroidales</taxon>
        <taxon>Bacteroidaceae</taxon>
        <taxon>Bacteroides</taxon>
    </lineage>
</organism>
<dbReference type="Proteomes" id="UP000022272">
    <property type="component" value="Unassembled WGS sequence"/>
</dbReference>
<proteinExistence type="predicted"/>
<dbReference type="AlphaFoldDB" id="A0A015YM95"/>
<accession>A0A015YM95</accession>
<name>A0A015YM95_BACFG</name>